<evidence type="ECO:0000256" key="3">
    <source>
        <dbReference type="SAM" id="Phobius"/>
    </source>
</evidence>
<dbReference type="OrthoDB" id="406235at2759"/>
<evidence type="ECO:0000313" key="4">
    <source>
        <dbReference type="EMBL" id="KAG2490871.1"/>
    </source>
</evidence>
<feature type="transmembrane region" description="Helical" evidence="3">
    <location>
        <begin position="817"/>
        <end position="837"/>
    </location>
</feature>
<evidence type="ECO:0000256" key="1">
    <source>
        <dbReference type="ARBA" id="ARBA00004430"/>
    </source>
</evidence>
<keyword evidence="3" id="KW-0812">Transmembrane</keyword>
<evidence type="ECO:0000256" key="2">
    <source>
        <dbReference type="SAM" id="MobiDB-lite"/>
    </source>
</evidence>
<feature type="compositionally biased region" description="Low complexity" evidence="2">
    <location>
        <begin position="472"/>
        <end position="483"/>
    </location>
</feature>
<feature type="compositionally biased region" description="Low complexity" evidence="2">
    <location>
        <begin position="1236"/>
        <end position="1256"/>
    </location>
</feature>
<dbReference type="PANTHER" id="PTHR45725">
    <property type="entry name" value="FORMIN HOMOLOGY 2 FAMILY MEMBER"/>
    <property type="match status" value="1"/>
</dbReference>
<feature type="compositionally biased region" description="Pro residues" evidence="2">
    <location>
        <begin position="1397"/>
        <end position="1406"/>
    </location>
</feature>
<dbReference type="SUPFAM" id="SSF52058">
    <property type="entry name" value="L domain-like"/>
    <property type="match status" value="1"/>
</dbReference>
<sequence length="1406" mass="143188">MERLLVRRGDRTSPAGSCVVREKDLLPGQQVSARIFAVPASSTDCWAYSFTSSRACRTDRTFATLDGRVYDSCETRVASRDTDGCVKLPGYTFYRGWALRDASAWRVDDSTPWARLANSTTAQQAAAQDMVLMGGRCSALERCVAFVADGNSTDLLYQLPVSAYWEPAPTGADFCAGIYVKVSPPSPCPRIPGYLFTPLYTLALGNGSGEVTAVDTSGWSSVPAASQGPCSDCSDSTALALRCDAYGSRCAGFSNYHGLIVSPEAAATGAGAGSSVVLTEQPLTAFTSTPCAGLFTRLGAAFPSEVEELDQLLCGEQLYCTTQLRYHAGSGSAGSAASGSYYLDLSVDVLSDLALPRALLDPAGGGLPSLPTVRSLTLRCAPGAALRGGLPAALPVLMPFLQELRVSGCQASGGLPTGLAGLRYLRVLDLSANALVGTLPQEWSNMSLGYLNLSSNRLSGALPPAWRGIITPPAATPPSSASGAPPPPPPPGLGYRRADAMMVADLSSNELTGDLDREYVSDTCVDGDLRLQLTGYQQMGLLVAGLGRAGSGRPTWFLYNNPGLAEWAGRYAYAVSDSGYAGQGDTNLCGSYDYKIALGVLWGVFGFLLLCIIAASIWSAVKAARAERLQRAGGGFGFISDMAQSNGAKAPSKCSTCTSSVLDSLDRAWSHRWVRRLTMLVRASYIAADVALDIAVIVWLFDDPDTSSAAVCLAFLLATQVAVSVALLASVWRHFFSSKLFVVVLSPLLVALGPVVGPVLAVANIRNSDVPVVFWRYLELVEFAVALLQAPAESVTQSIVYAKHARMGGGMYVNHGLFIASIILSLGDMLIAAAKLASYKRGPIRRVVVAVTHLDKPRDPVDYRKRLNSSGDNYLEAPLNPPPGKPQPLLQSRLSVSSGAGAPPGGGAATGVATVMAAAAAVSAASMARGAGSRDSSMRGGAGLEIEADAASERLSSGDRRSGGDMDPDAMAAAAAAAAGAHTFTPLTAPRYKPSLLATSSHRLSGAPPGPSPVGPGPGMMHLPTTPSRLGPAGSARQSVASSLTIPAHPPLKVSLPATPTRISRASLDPATPGGNGNGGPGATPTSGTAAAAGAHAALAAAGLSAGPGPGDGGDLSRRSRSLQEGLPQQSLDALHPLVASISSDAGSGGAMVWAATPLGASTSRAASAGQVPMPAAAPDPMRMSRGPHPPAGGGAGSSYTAAHGRRSSSYDSIPPPQSAAAQHMPPSHSPHPTHPESSYLASAAAAAAAALSEAGPGPGPGPPGPGPGSGFGLSAAHPTASAPLGLGERPGMLHLGPVPSSLRSDGGAGPSGARPGSPARMPTTAALQRADSGSGSSNVSPRRREGPSLSIAVPASTSGVQPGQDIQIIRIGSTSLQSGSPLSPAATGGGPSSSPLGPPPQPPHR</sequence>
<feature type="compositionally biased region" description="Low complexity" evidence="2">
    <location>
        <begin position="1173"/>
        <end position="1184"/>
    </location>
</feature>
<organism evidence="4 5">
    <name type="scientific">Edaphochlamys debaryana</name>
    <dbReference type="NCBI Taxonomy" id="47281"/>
    <lineage>
        <taxon>Eukaryota</taxon>
        <taxon>Viridiplantae</taxon>
        <taxon>Chlorophyta</taxon>
        <taxon>core chlorophytes</taxon>
        <taxon>Chlorophyceae</taxon>
        <taxon>CS clade</taxon>
        <taxon>Chlamydomonadales</taxon>
        <taxon>Chlamydomonadales incertae sedis</taxon>
        <taxon>Edaphochlamys</taxon>
    </lineage>
</organism>
<feature type="region of interest" description="Disordered" evidence="2">
    <location>
        <begin position="1000"/>
        <end position="1091"/>
    </location>
</feature>
<dbReference type="InterPro" id="IPR051425">
    <property type="entry name" value="Formin_Homology"/>
</dbReference>
<proteinExistence type="predicted"/>
<keyword evidence="5" id="KW-1185">Reference proteome</keyword>
<comment type="caution">
    <text evidence="4">The sequence shown here is derived from an EMBL/GenBank/DDBJ whole genome shotgun (WGS) entry which is preliminary data.</text>
</comment>
<feature type="compositionally biased region" description="Low complexity" evidence="2">
    <location>
        <begin position="1312"/>
        <end position="1321"/>
    </location>
</feature>
<feature type="transmembrane region" description="Helical" evidence="3">
    <location>
        <begin position="679"/>
        <end position="701"/>
    </location>
</feature>
<feature type="region of interest" description="Disordered" evidence="2">
    <location>
        <begin position="872"/>
        <end position="908"/>
    </location>
</feature>
<comment type="subcellular location">
    <subcellularLocation>
        <location evidence="1">Cytoplasm</location>
        <location evidence="1">Cytoskeleton</location>
        <location evidence="1">Cilium axoneme</location>
    </subcellularLocation>
</comment>
<dbReference type="PANTHER" id="PTHR45725:SF18">
    <property type="entry name" value="ORC1-LIKE AAA ATPASE DOMAIN-CONTAINING PROTEIN"/>
    <property type="match status" value="1"/>
</dbReference>
<feature type="region of interest" description="Disordered" evidence="2">
    <location>
        <begin position="948"/>
        <end position="968"/>
    </location>
</feature>
<feature type="compositionally biased region" description="Pro residues" evidence="2">
    <location>
        <begin position="1258"/>
        <end position="1267"/>
    </location>
</feature>
<feature type="compositionally biased region" description="Low complexity" evidence="2">
    <location>
        <begin position="887"/>
        <end position="901"/>
    </location>
</feature>
<feature type="compositionally biased region" description="Polar residues" evidence="2">
    <location>
        <begin position="1332"/>
        <end position="1341"/>
    </location>
</feature>
<dbReference type="Pfam" id="PF00560">
    <property type="entry name" value="LRR_1"/>
    <property type="match status" value="1"/>
</dbReference>
<dbReference type="Proteomes" id="UP000612055">
    <property type="component" value="Unassembled WGS sequence"/>
</dbReference>
<feature type="transmembrane region" description="Helical" evidence="3">
    <location>
        <begin position="740"/>
        <end position="765"/>
    </location>
</feature>
<feature type="compositionally biased region" description="Polar residues" evidence="2">
    <location>
        <begin position="1036"/>
        <end position="1045"/>
    </location>
</feature>
<reference evidence="4" key="1">
    <citation type="journal article" date="2020" name="bioRxiv">
        <title>Comparative genomics of Chlamydomonas.</title>
        <authorList>
            <person name="Craig R.J."/>
            <person name="Hasan A.R."/>
            <person name="Ness R.W."/>
            <person name="Keightley P.D."/>
        </authorList>
    </citation>
    <scope>NUCLEOTIDE SEQUENCE</scope>
    <source>
        <strain evidence="4">CCAP 11/70</strain>
    </source>
</reference>
<dbReference type="InterPro" id="IPR001611">
    <property type="entry name" value="Leu-rich_rpt"/>
</dbReference>
<protein>
    <submittedName>
        <fullName evidence="4">Uncharacterized protein</fullName>
    </submittedName>
</protein>
<feature type="transmembrane region" description="Helical" evidence="3">
    <location>
        <begin position="596"/>
        <end position="621"/>
    </location>
</feature>
<gene>
    <name evidence="4" type="ORF">HYH03_010789</name>
</gene>
<dbReference type="GO" id="GO:0005930">
    <property type="term" value="C:axoneme"/>
    <property type="evidence" value="ECO:0007669"/>
    <property type="project" value="UniProtKB-SubCell"/>
</dbReference>
<accession>A0A836BVP4</accession>
<name>A0A836BVP4_9CHLO</name>
<dbReference type="Gene3D" id="3.80.10.10">
    <property type="entry name" value="Ribonuclease Inhibitor"/>
    <property type="match status" value="1"/>
</dbReference>
<feature type="region of interest" description="Disordered" evidence="2">
    <location>
        <begin position="1103"/>
        <end position="1130"/>
    </location>
</feature>
<dbReference type="EMBL" id="JAEHOE010000058">
    <property type="protein sequence ID" value="KAG2490871.1"/>
    <property type="molecule type" value="Genomic_DNA"/>
</dbReference>
<feature type="region of interest" description="Disordered" evidence="2">
    <location>
        <begin position="472"/>
        <end position="494"/>
    </location>
</feature>
<feature type="transmembrane region" description="Helical" evidence="3">
    <location>
        <begin position="707"/>
        <end position="728"/>
    </location>
</feature>
<feature type="region of interest" description="Disordered" evidence="2">
    <location>
        <begin position="1166"/>
        <end position="1406"/>
    </location>
</feature>
<evidence type="ECO:0000313" key="5">
    <source>
        <dbReference type="Proteomes" id="UP000612055"/>
    </source>
</evidence>
<keyword evidence="3" id="KW-1133">Transmembrane helix</keyword>
<keyword evidence="3" id="KW-0472">Membrane</keyword>
<dbReference type="InterPro" id="IPR032675">
    <property type="entry name" value="LRR_dom_sf"/>
</dbReference>